<dbReference type="InterPro" id="IPR001138">
    <property type="entry name" value="Zn2Cys6_DnaBD"/>
</dbReference>
<dbReference type="SUPFAM" id="SSF57701">
    <property type="entry name" value="Zn2/Cys6 DNA-binding domain"/>
    <property type="match status" value="1"/>
</dbReference>
<dbReference type="RefSeq" id="XP_044656556.1">
    <property type="nucleotide sequence ID" value="XM_044800621.1"/>
</dbReference>
<feature type="compositionally biased region" description="Polar residues" evidence="2">
    <location>
        <begin position="429"/>
        <end position="438"/>
    </location>
</feature>
<dbReference type="Proteomes" id="UP000825890">
    <property type="component" value="Unassembled WGS sequence"/>
</dbReference>
<feature type="compositionally biased region" description="Polar residues" evidence="2">
    <location>
        <begin position="395"/>
        <end position="415"/>
    </location>
</feature>
<dbReference type="InterPro" id="IPR036864">
    <property type="entry name" value="Zn2-C6_fun-type_DNA-bd_sf"/>
</dbReference>
<organism evidence="4 5">
    <name type="scientific">Cercospora kikuchii</name>
    <dbReference type="NCBI Taxonomy" id="84275"/>
    <lineage>
        <taxon>Eukaryota</taxon>
        <taxon>Fungi</taxon>
        <taxon>Dikarya</taxon>
        <taxon>Ascomycota</taxon>
        <taxon>Pezizomycotina</taxon>
        <taxon>Dothideomycetes</taxon>
        <taxon>Dothideomycetidae</taxon>
        <taxon>Mycosphaerellales</taxon>
        <taxon>Mycosphaerellaceae</taxon>
        <taxon>Cercospora</taxon>
    </lineage>
</organism>
<dbReference type="GO" id="GO:0008270">
    <property type="term" value="F:zinc ion binding"/>
    <property type="evidence" value="ECO:0007669"/>
    <property type="project" value="InterPro"/>
</dbReference>
<evidence type="ECO:0000256" key="1">
    <source>
        <dbReference type="ARBA" id="ARBA00023242"/>
    </source>
</evidence>
<reference evidence="4 5" key="1">
    <citation type="submission" date="2021-01" db="EMBL/GenBank/DDBJ databases">
        <title>Cercospora kikuchii MAFF 305040 whole genome shotgun sequence.</title>
        <authorList>
            <person name="Kashiwa T."/>
            <person name="Suzuki T."/>
        </authorList>
    </citation>
    <scope>NUCLEOTIDE SEQUENCE [LARGE SCALE GENOMIC DNA]</scope>
    <source>
        <strain evidence="4 5">MAFF 305040</strain>
    </source>
</reference>
<dbReference type="GO" id="GO:0000981">
    <property type="term" value="F:DNA-binding transcription factor activity, RNA polymerase II-specific"/>
    <property type="evidence" value="ECO:0007669"/>
    <property type="project" value="InterPro"/>
</dbReference>
<dbReference type="SMART" id="SM00066">
    <property type="entry name" value="GAL4"/>
    <property type="match status" value="1"/>
</dbReference>
<dbReference type="AlphaFoldDB" id="A0A9P3CD56"/>
<dbReference type="Pfam" id="PF00172">
    <property type="entry name" value="Zn_clus"/>
    <property type="match status" value="1"/>
</dbReference>
<comment type="caution">
    <text evidence="4">The sequence shown here is derived from an EMBL/GenBank/DDBJ whole genome shotgun (WGS) entry which is preliminary data.</text>
</comment>
<dbReference type="Gene3D" id="4.10.240.10">
    <property type="entry name" value="Zn(2)-C6 fungal-type DNA-binding domain"/>
    <property type="match status" value="1"/>
</dbReference>
<keyword evidence="1" id="KW-0539">Nucleus</keyword>
<dbReference type="PROSITE" id="PS50048">
    <property type="entry name" value="ZN2_CY6_FUNGAL_2"/>
    <property type="match status" value="1"/>
</dbReference>
<name>A0A9P3CD56_9PEZI</name>
<evidence type="ECO:0000256" key="2">
    <source>
        <dbReference type="SAM" id="MobiDB-lite"/>
    </source>
</evidence>
<dbReference type="CDD" id="cd00067">
    <property type="entry name" value="GAL4"/>
    <property type="match status" value="1"/>
</dbReference>
<dbReference type="OrthoDB" id="5394557at2759"/>
<feature type="region of interest" description="Disordered" evidence="2">
    <location>
        <begin position="429"/>
        <end position="539"/>
    </location>
</feature>
<sequence>MMMTQSYYAAEFDSLGRPPYRAPVTPGHYGRPGAYDHGYYEPQHELRSDYLGRSSAGTLINGHGPESALPGNSRRRIQVACSRCRRRKIKCTGDPGDGTGCSACRSAQADKASCTFNRVGSREVPLPQFEVLPASSTSIPNVTPTTTSYPVEATSNLYNGSNTTQVGLQRPSLPMLHTRTAYPDYDSYNTSPVEGYTYASSALPRHESISSSYSAENFRPYTTGSLSAPSVSANIYYEPAAAYSFGNLHTAPGYPANAPMARLPSVTAETPLNMSSLHSSLPTQTVQERRLPVPYAPQQATYSSTEVPQIRPLTSFTEPPRRAHVGGIYSRNSMSWSMASPGASRNTSVSGVSTSALHGLPGMSSSVADSAQTTAPILGYQFSAPSTSPEPSPTNGRAISESFSGPVASSGSGTVSMLPPANVRYSAGNSVNSLSTSSDADDARRPSTSQAAPASLYSFSGGVEASGRSTPSQHTKQVANEAASAASAPSYQQGYPQLRHPQPQHAASVDQLRRRSSNDQQQHATTAHRMSVSNLNARY</sequence>
<proteinExistence type="predicted"/>
<evidence type="ECO:0000313" key="4">
    <source>
        <dbReference type="EMBL" id="GIZ42069.1"/>
    </source>
</evidence>
<accession>A0A9P3CD56</accession>
<keyword evidence="5" id="KW-1185">Reference proteome</keyword>
<feature type="domain" description="Zn(2)-C6 fungal-type" evidence="3">
    <location>
        <begin position="80"/>
        <end position="116"/>
    </location>
</feature>
<evidence type="ECO:0000259" key="3">
    <source>
        <dbReference type="PROSITE" id="PS50048"/>
    </source>
</evidence>
<gene>
    <name evidence="4" type="ORF">CKM354_000534900</name>
</gene>
<dbReference type="EMBL" id="BOLY01000003">
    <property type="protein sequence ID" value="GIZ42069.1"/>
    <property type="molecule type" value="Genomic_DNA"/>
</dbReference>
<dbReference type="GeneID" id="68290924"/>
<evidence type="ECO:0000313" key="5">
    <source>
        <dbReference type="Proteomes" id="UP000825890"/>
    </source>
</evidence>
<feature type="compositionally biased region" description="Polar residues" evidence="2">
    <location>
        <begin position="467"/>
        <end position="478"/>
    </location>
</feature>
<feature type="region of interest" description="Disordered" evidence="2">
    <location>
        <begin position="381"/>
        <end position="415"/>
    </location>
</feature>
<protein>
    <recommendedName>
        <fullName evidence="3">Zn(2)-C6 fungal-type domain-containing protein</fullName>
    </recommendedName>
</protein>